<accession>X1PAR6</accession>
<dbReference type="InterPro" id="IPR012349">
    <property type="entry name" value="Split_barrel_FMN-bd"/>
</dbReference>
<sequence>MKHEIAVEKPDGLQECWSGQYSIFSWLDYVITFPNIIILVTTNKENGKPNAALNAWGMLLGSEGNYSSLIAVGPKSHTFENIKREKEWCVCIPSAKFKDKSYDTIKYNGMENDEITDAGLTVEASKNV</sequence>
<protein>
    <recommendedName>
        <fullName evidence="1">Flavin reductase like domain-containing protein</fullName>
    </recommendedName>
</protein>
<comment type="caution">
    <text evidence="2">The sequence shown here is derived from an EMBL/GenBank/DDBJ whole genome shotgun (WGS) entry which is preliminary data.</text>
</comment>
<gene>
    <name evidence="2" type="ORF">S06H3_32265</name>
</gene>
<proteinExistence type="predicted"/>
<dbReference type="AlphaFoldDB" id="X1PAR6"/>
<evidence type="ECO:0000259" key="1">
    <source>
        <dbReference type="Pfam" id="PF01613"/>
    </source>
</evidence>
<feature type="domain" description="Flavin reductase like" evidence="1">
    <location>
        <begin position="33"/>
        <end position="125"/>
    </location>
</feature>
<reference evidence="2" key="1">
    <citation type="journal article" date="2014" name="Front. Microbiol.">
        <title>High frequency of phylogenetically diverse reductive dehalogenase-homologous genes in deep subseafloor sedimentary metagenomes.</title>
        <authorList>
            <person name="Kawai M."/>
            <person name="Futagami T."/>
            <person name="Toyoda A."/>
            <person name="Takaki Y."/>
            <person name="Nishi S."/>
            <person name="Hori S."/>
            <person name="Arai W."/>
            <person name="Tsubouchi T."/>
            <person name="Morono Y."/>
            <person name="Uchiyama I."/>
            <person name="Ito T."/>
            <person name="Fujiyama A."/>
            <person name="Inagaki F."/>
            <person name="Takami H."/>
        </authorList>
    </citation>
    <scope>NUCLEOTIDE SEQUENCE</scope>
    <source>
        <strain evidence="2">Expedition CK06-06</strain>
    </source>
</reference>
<dbReference type="Gene3D" id="2.30.110.10">
    <property type="entry name" value="Electron Transport, Fmn-binding Protein, Chain A"/>
    <property type="match status" value="1"/>
</dbReference>
<dbReference type="InterPro" id="IPR002563">
    <property type="entry name" value="Flavin_Rdtase-like_dom"/>
</dbReference>
<dbReference type="GO" id="GO:0010181">
    <property type="term" value="F:FMN binding"/>
    <property type="evidence" value="ECO:0007669"/>
    <property type="project" value="InterPro"/>
</dbReference>
<name>X1PAR6_9ZZZZ</name>
<organism evidence="2">
    <name type="scientific">marine sediment metagenome</name>
    <dbReference type="NCBI Taxonomy" id="412755"/>
    <lineage>
        <taxon>unclassified sequences</taxon>
        <taxon>metagenomes</taxon>
        <taxon>ecological metagenomes</taxon>
    </lineage>
</organism>
<dbReference type="SUPFAM" id="SSF50475">
    <property type="entry name" value="FMN-binding split barrel"/>
    <property type="match status" value="1"/>
</dbReference>
<feature type="non-terminal residue" evidence="2">
    <location>
        <position position="128"/>
    </location>
</feature>
<evidence type="ECO:0000313" key="2">
    <source>
        <dbReference type="EMBL" id="GAI27989.1"/>
    </source>
</evidence>
<dbReference type="EMBL" id="BARV01019175">
    <property type="protein sequence ID" value="GAI27989.1"/>
    <property type="molecule type" value="Genomic_DNA"/>
</dbReference>
<dbReference type="Pfam" id="PF01613">
    <property type="entry name" value="Flavin_Reduct"/>
    <property type="match status" value="1"/>
</dbReference>